<evidence type="ECO:0000313" key="3">
    <source>
        <dbReference type="Proteomes" id="UP000324797"/>
    </source>
</evidence>
<name>A0A5S4YIQ0_9BRAD</name>
<feature type="region of interest" description="Disordered" evidence="1">
    <location>
        <begin position="14"/>
        <end position="36"/>
    </location>
</feature>
<dbReference type="EMBL" id="VSTH01000078">
    <property type="protein sequence ID" value="TYO64270.1"/>
    <property type="molecule type" value="Genomic_DNA"/>
</dbReference>
<protein>
    <submittedName>
        <fullName evidence="2">Uncharacterized protein</fullName>
    </submittedName>
</protein>
<sequence length="517" mass="58932">MSLEVLRRAASTLGGSEDTDYVDGPEIPAHLHLDEPPRPWDAEYTHSVFFNPDRFPTDAERDELLERVRRQFPENLRWCLEPVSALTLHGRMHIYSAHHTTLFEQNGYVAEIEPPRFKSGPRATRSLRSQQAWDAFYANCTIAEAVVDAWLRLPAGLRARTVFEDLRVDAVAPMVGRLDDNAPTKGASVLYNYHGMLVAPRGLLASRREGGEPWIAYPAEPVTLRTAFANGRRVLNAWTSDDRRSIRQRIYKEIRAWSELQRGQFRIDAIVLWIAQTLGILRVQATEWKLREKPSYVRSGTREFEGDEHAFPTKADFVREEFRSLTDGLRGELPNFRAPIIKRPPVTARADVISLLAGGIGLEDEAIWRDDRIHRDNLARQELGYLASWIGELKRFHRATLTAGVARLMEEVVSEEPASLQELDMTNDDLSGPRLIKAQFPVAVWRQTLDFAAEALQHSDGIEIQYRWNDNPTDPVAVLRDNDTIVIVGPLLDLSAERRAGWATRADRFQETRSLRF</sequence>
<comment type="caution">
    <text evidence="2">The sequence shown here is derived from an EMBL/GenBank/DDBJ whole genome shotgun (WGS) entry which is preliminary data.</text>
</comment>
<keyword evidence="3" id="KW-1185">Reference proteome</keyword>
<dbReference type="AlphaFoldDB" id="A0A5S4YIQ0"/>
<accession>A0A5S4YIQ0</accession>
<evidence type="ECO:0000256" key="1">
    <source>
        <dbReference type="SAM" id="MobiDB-lite"/>
    </source>
</evidence>
<gene>
    <name evidence="2" type="ORF">FXV83_23155</name>
</gene>
<proteinExistence type="predicted"/>
<reference evidence="2 3" key="1">
    <citation type="submission" date="2019-08" db="EMBL/GenBank/DDBJ databases">
        <title>Bradyrhizobium hipponensis sp. nov., a rhizobium isolated from a Lupinus angustifolius root nodule in Tunisia.</title>
        <authorList>
            <person name="Off K."/>
            <person name="Rejili M."/>
            <person name="Mars M."/>
            <person name="Brachmann A."/>
            <person name="Marin M."/>
        </authorList>
    </citation>
    <scope>NUCLEOTIDE SEQUENCE [LARGE SCALE GENOMIC DNA]</scope>
    <source>
        <strain evidence="3">aSej3</strain>
    </source>
</reference>
<organism evidence="2 3">
    <name type="scientific">Bradyrhizobium hipponense</name>
    <dbReference type="NCBI Taxonomy" id="2605638"/>
    <lineage>
        <taxon>Bacteria</taxon>
        <taxon>Pseudomonadati</taxon>
        <taxon>Pseudomonadota</taxon>
        <taxon>Alphaproteobacteria</taxon>
        <taxon>Hyphomicrobiales</taxon>
        <taxon>Nitrobacteraceae</taxon>
        <taxon>Bradyrhizobium</taxon>
    </lineage>
</organism>
<dbReference type="RefSeq" id="WP_148741681.1">
    <property type="nucleotide sequence ID" value="NZ_VSTH01000078.1"/>
</dbReference>
<dbReference type="Proteomes" id="UP000324797">
    <property type="component" value="Unassembled WGS sequence"/>
</dbReference>
<evidence type="ECO:0000313" key="2">
    <source>
        <dbReference type="EMBL" id="TYO64270.1"/>
    </source>
</evidence>